<name>A0A811KNS3_9BILA</name>
<dbReference type="Proteomes" id="UP000614601">
    <property type="component" value="Unassembled WGS sequence"/>
</dbReference>
<comment type="caution">
    <text evidence="2">The sequence shown here is derived from an EMBL/GenBank/DDBJ whole genome shotgun (WGS) entry which is preliminary data.</text>
</comment>
<dbReference type="EMBL" id="CAJFCW020000003">
    <property type="protein sequence ID" value="CAG9106897.1"/>
    <property type="molecule type" value="Genomic_DNA"/>
</dbReference>
<keyword evidence="3" id="KW-1185">Reference proteome</keyword>
<reference evidence="2" key="1">
    <citation type="submission" date="2020-09" db="EMBL/GenBank/DDBJ databases">
        <authorList>
            <person name="Kikuchi T."/>
        </authorList>
    </citation>
    <scope>NUCLEOTIDE SEQUENCE</scope>
    <source>
        <strain evidence="2">SH1</strain>
    </source>
</reference>
<evidence type="ECO:0000313" key="2">
    <source>
        <dbReference type="EMBL" id="CAD5216969.1"/>
    </source>
</evidence>
<feature type="transmembrane region" description="Helical" evidence="1">
    <location>
        <begin position="503"/>
        <end position="524"/>
    </location>
</feature>
<dbReference type="Proteomes" id="UP000783686">
    <property type="component" value="Unassembled WGS sequence"/>
</dbReference>
<feature type="transmembrane region" description="Helical" evidence="1">
    <location>
        <begin position="544"/>
        <end position="562"/>
    </location>
</feature>
<evidence type="ECO:0000313" key="3">
    <source>
        <dbReference type="Proteomes" id="UP000614601"/>
    </source>
</evidence>
<feature type="transmembrane region" description="Helical" evidence="1">
    <location>
        <begin position="255"/>
        <end position="276"/>
    </location>
</feature>
<dbReference type="AlphaFoldDB" id="A0A811KNS3"/>
<keyword evidence="1" id="KW-0812">Transmembrane</keyword>
<feature type="transmembrane region" description="Helical" evidence="1">
    <location>
        <begin position="390"/>
        <end position="408"/>
    </location>
</feature>
<proteinExistence type="predicted"/>
<dbReference type="OrthoDB" id="5794435at2759"/>
<evidence type="ECO:0000256" key="1">
    <source>
        <dbReference type="SAM" id="Phobius"/>
    </source>
</evidence>
<keyword evidence="1" id="KW-0472">Membrane</keyword>
<dbReference type="EMBL" id="CAJFDH010000003">
    <property type="protein sequence ID" value="CAD5216969.1"/>
    <property type="molecule type" value="Genomic_DNA"/>
</dbReference>
<gene>
    <name evidence="2" type="ORF">BOKJ2_LOCUS6853</name>
</gene>
<organism evidence="2 3">
    <name type="scientific">Bursaphelenchus okinawaensis</name>
    <dbReference type="NCBI Taxonomy" id="465554"/>
    <lineage>
        <taxon>Eukaryota</taxon>
        <taxon>Metazoa</taxon>
        <taxon>Ecdysozoa</taxon>
        <taxon>Nematoda</taxon>
        <taxon>Chromadorea</taxon>
        <taxon>Rhabditida</taxon>
        <taxon>Tylenchina</taxon>
        <taxon>Tylenchomorpha</taxon>
        <taxon>Aphelenchoidea</taxon>
        <taxon>Aphelenchoididae</taxon>
        <taxon>Bursaphelenchus</taxon>
    </lineage>
</organism>
<keyword evidence="1" id="KW-1133">Transmembrane helix</keyword>
<accession>A0A811KNS3</accession>
<sequence length="644" mass="75200">MQGRDLDQFFEAIRNKNRIFNRNVTKVCQGTDLSEHYLLMKRIYVPSLMCSLVKNAGGSLDPLKFDPVLYVSAFLLVLCEGRVVPPTTTATTPDWSVFVRDAYIEDCNHPDLWYYCQMVKFFFIRDDPRRQGVCNAISLEQEVECLVTQVDPKERCQSDNMYEFSWNFLKFAAFEEDGIEFFGPMSESIKPSEYIDFKKKLVNNAYFNNVFHELREIQIVESQLYLHFMVSSLILNNLGKAARQVYLLYMARHKLISSGVILVFAFAVANLLYLFMNLYFVQQQFYPFFEERNNADFFRISNYSRQRDDTFLAAVSALRLTLNDRYGNVETGDFSQKHQGVWWLAIVESFLVNFSRSVAAWVLILIIGLAFYELRSSFCGQIRPSVKKCFIVLILISGVGMVAVYIFIGSLEYTNISYLNEVMQSRGYNQTAIENQCEKLLKQDVRKELLKGHAYFMVFFFVVSVLSLLGLFAYHKYKVKKSANSIPPQVYEEMKKSWKSLSLASFVYIASNFGTTLVEIQSLFRLGNYMTQTDVEYIANLYRWLYLLSLIDPVVHPLILIYRFKTLRHLHYNVQKELTNLQLKSILRKMSATFTSKNTNKITRFDDEKTSSIRPRRLRASVQQDLQWMLNYLEREKKAKMGEI</sequence>
<feature type="transmembrane region" description="Helical" evidence="1">
    <location>
        <begin position="454"/>
        <end position="474"/>
    </location>
</feature>
<protein>
    <submittedName>
        <fullName evidence="2">Uncharacterized protein</fullName>
    </submittedName>
</protein>
<feature type="transmembrane region" description="Helical" evidence="1">
    <location>
        <begin position="358"/>
        <end position="378"/>
    </location>
</feature>